<dbReference type="GeneID" id="114792768"/>
<gene>
    <name evidence="2" type="primary">bada</name>
</gene>
<protein>
    <submittedName>
        <fullName evidence="2">Uncharacterized protein</fullName>
    </submittedName>
</protein>
<reference evidence="2 3" key="1">
    <citation type="submission" date="2020-06" db="EMBL/GenBank/DDBJ databases">
        <authorList>
            <consortium name="Wellcome Sanger Institute Data Sharing"/>
        </authorList>
    </citation>
    <scope>NUCLEOTIDE SEQUENCE [LARGE SCALE GENOMIC DNA]</scope>
</reference>
<dbReference type="PANTHER" id="PTHR28540:SF1">
    <property type="entry name" value="BCL2-ASSOCIATED AGONIST OF CELL DEATH"/>
    <property type="match status" value="1"/>
</dbReference>
<reference evidence="2" key="3">
    <citation type="submission" date="2025-09" db="UniProtKB">
        <authorList>
            <consortium name="Ensembl"/>
        </authorList>
    </citation>
    <scope>IDENTIFICATION</scope>
</reference>
<dbReference type="GO" id="GO:0006915">
    <property type="term" value="P:apoptotic process"/>
    <property type="evidence" value="ECO:0007669"/>
    <property type="project" value="InterPro"/>
</dbReference>
<feature type="region of interest" description="Disordered" evidence="1">
    <location>
        <begin position="1"/>
        <end position="77"/>
    </location>
</feature>
<organism evidence="2 3">
    <name type="scientific">Denticeps clupeoides</name>
    <name type="common">denticle herring</name>
    <dbReference type="NCBI Taxonomy" id="299321"/>
    <lineage>
        <taxon>Eukaryota</taxon>
        <taxon>Metazoa</taxon>
        <taxon>Chordata</taxon>
        <taxon>Craniata</taxon>
        <taxon>Vertebrata</taxon>
        <taxon>Euteleostomi</taxon>
        <taxon>Actinopterygii</taxon>
        <taxon>Neopterygii</taxon>
        <taxon>Teleostei</taxon>
        <taxon>Clupei</taxon>
        <taxon>Clupeiformes</taxon>
        <taxon>Denticipitoidei</taxon>
        <taxon>Denticipitidae</taxon>
        <taxon>Denticeps</taxon>
    </lineage>
</organism>
<keyword evidence="3" id="KW-1185">Reference proteome</keyword>
<dbReference type="AlphaFoldDB" id="A0AAY4A5X2"/>
<feature type="compositionally biased region" description="Polar residues" evidence="1">
    <location>
        <begin position="1"/>
        <end position="10"/>
    </location>
</feature>
<sequence>MNDISSQLSTDAKPWQEPDLVLHQDGAPPAKTHPGGGRVRLYSESQVYTISRWEDSEPSDGGPAAEEGTGGGFRVRSQSAPAALLAAKRYGSQLRRMSDEFDDWLDRGDQKRASSPGQLVLQASRRWLSFLWGPREEEGRE</sequence>
<dbReference type="GeneTree" id="ENSGT00940000167292"/>
<evidence type="ECO:0000256" key="1">
    <source>
        <dbReference type="SAM" id="MobiDB-lite"/>
    </source>
</evidence>
<name>A0AAY4A5X2_9TELE</name>
<dbReference type="Proteomes" id="UP000694580">
    <property type="component" value="Chromosome 6"/>
</dbReference>
<dbReference type="Pfam" id="PF10514">
    <property type="entry name" value="Bcl-2_BAD"/>
    <property type="match status" value="1"/>
</dbReference>
<evidence type="ECO:0000313" key="2">
    <source>
        <dbReference type="Ensembl" id="ENSDCDP00010004608.1"/>
    </source>
</evidence>
<dbReference type="RefSeq" id="XP_028840030.1">
    <property type="nucleotide sequence ID" value="XM_028984197.1"/>
</dbReference>
<dbReference type="InterPro" id="IPR018868">
    <property type="entry name" value="BAD"/>
</dbReference>
<dbReference type="Ensembl" id="ENSDCDT00010004768.1">
    <property type="protein sequence ID" value="ENSDCDP00010004608.1"/>
    <property type="gene ID" value="ENSDCDG00010002045.1"/>
</dbReference>
<dbReference type="GO" id="GO:0005739">
    <property type="term" value="C:mitochondrion"/>
    <property type="evidence" value="ECO:0007669"/>
    <property type="project" value="TreeGrafter"/>
</dbReference>
<reference evidence="2" key="2">
    <citation type="submission" date="2025-08" db="UniProtKB">
        <authorList>
            <consortium name="Ensembl"/>
        </authorList>
    </citation>
    <scope>IDENTIFICATION</scope>
</reference>
<dbReference type="PANTHER" id="PTHR28540">
    <property type="entry name" value="BCL2-ASSOCIATED AGONIST OF CELL DEATH"/>
    <property type="match status" value="1"/>
</dbReference>
<accession>A0AAY4A5X2</accession>
<evidence type="ECO:0000313" key="3">
    <source>
        <dbReference type="Proteomes" id="UP000694580"/>
    </source>
</evidence>
<proteinExistence type="predicted"/>